<accession>A0ABQ5HJN9</accession>
<dbReference type="CDD" id="cd09272">
    <property type="entry name" value="RNase_HI_RT_Ty1"/>
    <property type="match status" value="1"/>
</dbReference>
<sequence>MGLWYSKYSCITLTAYADADHTGCQDTRRSTSGSAQFLGDKILNWSSKKQKSTVISSIEAEYIALSGCSSGKWSGGIVLHQNRIAASRHLYQSFATRKIQLLDRKAWTEKHVSRDFEKSG</sequence>
<keyword evidence="2" id="KW-1185">Reference proteome</keyword>
<evidence type="ECO:0000313" key="1">
    <source>
        <dbReference type="EMBL" id="GJT87462.1"/>
    </source>
</evidence>
<organism evidence="1 2">
    <name type="scientific">Tanacetum coccineum</name>
    <dbReference type="NCBI Taxonomy" id="301880"/>
    <lineage>
        <taxon>Eukaryota</taxon>
        <taxon>Viridiplantae</taxon>
        <taxon>Streptophyta</taxon>
        <taxon>Embryophyta</taxon>
        <taxon>Tracheophyta</taxon>
        <taxon>Spermatophyta</taxon>
        <taxon>Magnoliopsida</taxon>
        <taxon>eudicotyledons</taxon>
        <taxon>Gunneridae</taxon>
        <taxon>Pentapetalae</taxon>
        <taxon>asterids</taxon>
        <taxon>campanulids</taxon>
        <taxon>Asterales</taxon>
        <taxon>Asteraceae</taxon>
        <taxon>Asteroideae</taxon>
        <taxon>Anthemideae</taxon>
        <taxon>Anthemidinae</taxon>
        <taxon>Tanacetum</taxon>
    </lineage>
</organism>
<proteinExistence type="predicted"/>
<dbReference type="Proteomes" id="UP001151760">
    <property type="component" value="Unassembled WGS sequence"/>
</dbReference>
<reference evidence="1" key="1">
    <citation type="journal article" date="2022" name="Int. J. Mol. Sci.">
        <title>Draft Genome of Tanacetum Coccineum: Genomic Comparison of Closely Related Tanacetum-Family Plants.</title>
        <authorList>
            <person name="Yamashiro T."/>
            <person name="Shiraishi A."/>
            <person name="Nakayama K."/>
            <person name="Satake H."/>
        </authorList>
    </citation>
    <scope>NUCLEOTIDE SEQUENCE</scope>
</reference>
<protein>
    <submittedName>
        <fullName evidence="1">Uncharacterized mitochondrial protein-like protein</fullName>
    </submittedName>
</protein>
<dbReference type="PANTHER" id="PTHR11439:SF483">
    <property type="entry name" value="PEPTIDE SYNTHASE GLIP-LIKE, PUTATIVE (AFU_ORTHOLOGUE AFUA_3G12920)-RELATED"/>
    <property type="match status" value="1"/>
</dbReference>
<comment type="caution">
    <text evidence="1">The sequence shown here is derived from an EMBL/GenBank/DDBJ whole genome shotgun (WGS) entry which is preliminary data.</text>
</comment>
<gene>
    <name evidence="1" type="ORF">Tco_1069179</name>
</gene>
<evidence type="ECO:0000313" key="2">
    <source>
        <dbReference type="Proteomes" id="UP001151760"/>
    </source>
</evidence>
<dbReference type="EMBL" id="BQNB010019640">
    <property type="protein sequence ID" value="GJT87462.1"/>
    <property type="molecule type" value="Genomic_DNA"/>
</dbReference>
<reference evidence="1" key="2">
    <citation type="submission" date="2022-01" db="EMBL/GenBank/DDBJ databases">
        <authorList>
            <person name="Yamashiro T."/>
            <person name="Shiraishi A."/>
            <person name="Satake H."/>
            <person name="Nakayama K."/>
        </authorList>
    </citation>
    <scope>NUCLEOTIDE SEQUENCE</scope>
</reference>
<name>A0ABQ5HJN9_9ASTR</name>
<dbReference type="PANTHER" id="PTHR11439">
    <property type="entry name" value="GAG-POL-RELATED RETROTRANSPOSON"/>
    <property type="match status" value="1"/>
</dbReference>